<evidence type="ECO:0000256" key="1">
    <source>
        <dbReference type="ARBA" id="ARBA00001947"/>
    </source>
</evidence>
<feature type="transmembrane region" description="Helical" evidence="4">
    <location>
        <begin position="104"/>
        <end position="126"/>
    </location>
</feature>
<dbReference type="GO" id="GO:0006508">
    <property type="term" value="P:proteolysis"/>
    <property type="evidence" value="ECO:0007669"/>
    <property type="project" value="InterPro"/>
</dbReference>
<dbReference type="STRING" id="691883.A0A058Z338"/>
<sequence length="756" mass="77914">MQSPSSLRSADSSAHPMMSSCDSDIPSPGLDTTPLRPSRADQTYRHYGQGGTGVGGDLYADECTDEAAPFGAGSSDDDEGALGGGSTGSLPPGPDARPPARWQIYLSLASVVAIFIGSAVVISLAVRTSLATPVKEGERLSMAIEARSLLTHLGAFTDAALASASADIRRAAFIPVASVAGGVAAIPGHGRPSSLAPVAVDYTPVSADALAAVLAAAHQQAPGAGLPTRAADTLGYEASALYIEAALRQNTTFDVQREYFDTPLHVHRTAGAMDILTPMPLALVPGQDFSVLSYGSNATHVDTTVGQVVSIPAETGCQPEDYAGLLPEPPAGALGLLLQTESPAAPAHMATLAAPCSALDRVLAAQAALAARQPDTPVFELAALVMVVSPASAGGLRRPYMLPEAWRLGDPLVQVPVMSVSSTVSGVLLSGGPLSTLSFSMDAELRLAETFNLVVHVPPARAASPDGRTAPAPGAPLSTDLLLVGAHLDSVPAGPGLNDNASGSAALLELVLRFHAEKLHERSVNPVRFAWWGAEETGLFGSRYHVRDHFVYPPVGLGLAQQKHTGASSSGNSGSSGSSGSSTPPPGVDPFPAVAYVNLDMLGSLNGLPMVYTGTPTIDWPYADFPEPMRNASTRIGETIGHYFGQVANPAIPFAYTPLDGGSDYLSFLEAGVPSSGLATGAGSLKTPLEADLYGGFPHMPYDACYHRECDVAANVSTSLLEACARAVAFVTGKFATHPCLRHFLSVGDDFCPIST</sequence>
<dbReference type="eggNOG" id="KOG2195">
    <property type="taxonomic scope" value="Eukaryota"/>
</dbReference>
<feature type="compositionally biased region" description="Low complexity" evidence="3">
    <location>
        <begin position="568"/>
        <end position="582"/>
    </location>
</feature>
<evidence type="ECO:0000256" key="2">
    <source>
        <dbReference type="ARBA" id="ARBA00005634"/>
    </source>
</evidence>
<dbReference type="Gene3D" id="3.40.630.10">
    <property type="entry name" value="Zn peptidases"/>
    <property type="match status" value="1"/>
</dbReference>
<dbReference type="AlphaFoldDB" id="A0A058Z338"/>
<evidence type="ECO:0000256" key="3">
    <source>
        <dbReference type="SAM" id="MobiDB-lite"/>
    </source>
</evidence>
<dbReference type="InterPro" id="IPR007484">
    <property type="entry name" value="Peptidase_M28"/>
</dbReference>
<feature type="region of interest" description="Disordered" evidence="3">
    <location>
        <begin position="561"/>
        <end position="587"/>
    </location>
</feature>
<comment type="similarity">
    <text evidence="2">Belongs to the peptidase M28 family. M28B subfamily.</text>
</comment>
<dbReference type="OrthoDB" id="10013407at2759"/>
<reference evidence="6" key="1">
    <citation type="submission" date="2013-04" db="EMBL/GenBank/DDBJ databases">
        <title>The Genome Sequence of Fonticula alba ATCC 38817.</title>
        <authorList>
            <consortium name="The Broad Institute Genomics Platform"/>
            <person name="Russ C."/>
            <person name="Cuomo C."/>
            <person name="Burger G."/>
            <person name="Gray M.W."/>
            <person name="Holland P.W.H."/>
            <person name="King N."/>
            <person name="Lang F.B.F."/>
            <person name="Roger A.J."/>
            <person name="Ruiz-Trillo I."/>
            <person name="Brown M."/>
            <person name="Walker B."/>
            <person name="Young S."/>
            <person name="Zeng Q."/>
            <person name="Gargeya S."/>
            <person name="Fitzgerald M."/>
            <person name="Haas B."/>
            <person name="Abouelleil A."/>
            <person name="Allen A.W."/>
            <person name="Alvarado L."/>
            <person name="Arachchi H.M."/>
            <person name="Berlin A.M."/>
            <person name="Chapman S.B."/>
            <person name="Gainer-Dewar J."/>
            <person name="Goldberg J."/>
            <person name="Griggs A."/>
            <person name="Gujja S."/>
            <person name="Hansen M."/>
            <person name="Howarth C."/>
            <person name="Imamovic A."/>
            <person name="Ireland A."/>
            <person name="Larimer J."/>
            <person name="McCowan C."/>
            <person name="Murphy C."/>
            <person name="Pearson M."/>
            <person name="Poon T.W."/>
            <person name="Priest M."/>
            <person name="Roberts A."/>
            <person name="Saif S."/>
            <person name="Shea T."/>
            <person name="Sisk P."/>
            <person name="Sykes S."/>
            <person name="Wortman J."/>
            <person name="Nusbaum C."/>
            <person name="Birren B."/>
        </authorList>
    </citation>
    <scope>NUCLEOTIDE SEQUENCE [LARGE SCALE GENOMIC DNA]</scope>
    <source>
        <strain evidence="6">ATCC 38817</strain>
    </source>
</reference>
<keyword evidence="4" id="KW-0472">Membrane</keyword>
<keyword evidence="4" id="KW-0812">Transmembrane</keyword>
<feature type="domain" description="Peptidase M28" evidence="5">
    <location>
        <begin position="479"/>
        <end position="729"/>
    </location>
</feature>
<dbReference type="GO" id="GO:0008235">
    <property type="term" value="F:metalloexopeptidase activity"/>
    <property type="evidence" value="ECO:0007669"/>
    <property type="project" value="InterPro"/>
</dbReference>
<accession>A0A058Z338</accession>
<dbReference type="InterPro" id="IPR045175">
    <property type="entry name" value="M28_fam"/>
</dbReference>
<evidence type="ECO:0000313" key="7">
    <source>
        <dbReference type="Proteomes" id="UP000030693"/>
    </source>
</evidence>
<dbReference type="SUPFAM" id="SSF53187">
    <property type="entry name" value="Zn-dependent exopeptidases"/>
    <property type="match status" value="1"/>
</dbReference>
<dbReference type="PANTHER" id="PTHR12147:SF26">
    <property type="entry name" value="PEPTIDASE M28 DOMAIN-CONTAINING PROTEIN"/>
    <property type="match status" value="1"/>
</dbReference>
<comment type="cofactor">
    <cofactor evidence="1">
        <name>Zn(2+)</name>
        <dbReference type="ChEBI" id="CHEBI:29105"/>
    </cofactor>
</comment>
<gene>
    <name evidence="6" type="ORF">H696_04808</name>
</gene>
<dbReference type="Pfam" id="PF04389">
    <property type="entry name" value="Peptidase_M28"/>
    <property type="match status" value="1"/>
</dbReference>
<keyword evidence="7" id="KW-1185">Reference proteome</keyword>
<name>A0A058Z338_FONAL</name>
<feature type="region of interest" description="Disordered" evidence="3">
    <location>
        <begin position="1"/>
        <end position="95"/>
    </location>
</feature>
<protein>
    <recommendedName>
        <fullName evidence="5">Peptidase M28 domain-containing protein</fullName>
    </recommendedName>
</protein>
<dbReference type="PANTHER" id="PTHR12147">
    <property type="entry name" value="METALLOPEPTIDASE M28 FAMILY MEMBER"/>
    <property type="match status" value="1"/>
</dbReference>
<evidence type="ECO:0000256" key="4">
    <source>
        <dbReference type="SAM" id="Phobius"/>
    </source>
</evidence>
<dbReference type="EMBL" id="KB932208">
    <property type="protein sequence ID" value="KCV68516.1"/>
    <property type="molecule type" value="Genomic_DNA"/>
</dbReference>
<dbReference type="GeneID" id="20529533"/>
<evidence type="ECO:0000313" key="6">
    <source>
        <dbReference type="EMBL" id="KCV68516.1"/>
    </source>
</evidence>
<organism evidence="6">
    <name type="scientific">Fonticula alba</name>
    <name type="common">Slime mold</name>
    <dbReference type="NCBI Taxonomy" id="691883"/>
    <lineage>
        <taxon>Eukaryota</taxon>
        <taxon>Rotosphaerida</taxon>
        <taxon>Fonticulaceae</taxon>
        <taxon>Fonticula</taxon>
    </lineage>
</organism>
<dbReference type="RefSeq" id="XP_009496948.1">
    <property type="nucleotide sequence ID" value="XM_009498673.1"/>
</dbReference>
<proteinExistence type="inferred from homology"/>
<feature type="compositionally biased region" description="Low complexity" evidence="3">
    <location>
        <begin position="1"/>
        <end position="13"/>
    </location>
</feature>
<keyword evidence="4" id="KW-1133">Transmembrane helix</keyword>
<dbReference type="Proteomes" id="UP000030693">
    <property type="component" value="Unassembled WGS sequence"/>
</dbReference>
<evidence type="ECO:0000259" key="5">
    <source>
        <dbReference type="Pfam" id="PF04389"/>
    </source>
</evidence>